<evidence type="ECO:0000256" key="5">
    <source>
        <dbReference type="ARBA" id="ARBA00022989"/>
    </source>
</evidence>
<organism evidence="10 11">
    <name type="scientific">Salvia divinorum</name>
    <name type="common">Maria pastora</name>
    <name type="synonym">Diviner's sage</name>
    <dbReference type="NCBI Taxonomy" id="28513"/>
    <lineage>
        <taxon>Eukaryota</taxon>
        <taxon>Viridiplantae</taxon>
        <taxon>Streptophyta</taxon>
        <taxon>Embryophyta</taxon>
        <taxon>Tracheophyta</taxon>
        <taxon>Spermatophyta</taxon>
        <taxon>Magnoliopsida</taxon>
        <taxon>eudicotyledons</taxon>
        <taxon>Gunneridae</taxon>
        <taxon>Pentapetalae</taxon>
        <taxon>asterids</taxon>
        <taxon>lamiids</taxon>
        <taxon>Lamiales</taxon>
        <taxon>Lamiaceae</taxon>
        <taxon>Nepetoideae</taxon>
        <taxon>Mentheae</taxon>
        <taxon>Salviinae</taxon>
        <taxon>Salvia</taxon>
        <taxon>Salvia subgen. Calosphace</taxon>
    </lineage>
</organism>
<keyword evidence="10" id="KW-0808">Transferase</keyword>
<evidence type="ECO:0000256" key="7">
    <source>
        <dbReference type="ARBA" id="ARBA00023157"/>
    </source>
</evidence>
<reference evidence="10 11" key="1">
    <citation type="submission" date="2024-06" db="EMBL/GenBank/DDBJ databases">
        <title>A chromosome level genome sequence of Diviner's sage (Salvia divinorum).</title>
        <authorList>
            <person name="Ford S.A."/>
            <person name="Ro D.-K."/>
            <person name="Ness R.W."/>
            <person name="Phillips M.A."/>
        </authorList>
    </citation>
    <scope>NUCLEOTIDE SEQUENCE [LARGE SCALE GENOMIC DNA]</scope>
    <source>
        <strain evidence="10">SAF-2024a</strain>
        <tissue evidence="10">Leaf</tissue>
    </source>
</reference>
<evidence type="ECO:0000256" key="8">
    <source>
        <dbReference type="SAM" id="SignalP"/>
    </source>
</evidence>
<feature type="chain" id="PRO_5044753341" evidence="8">
    <location>
        <begin position="22"/>
        <end position="219"/>
    </location>
</feature>
<dbReference type="Proteomes" id="UP001567538">
    <property type="component" value="Unassembled WGS sequence"/>
</dbReference>
<keyword evidence="5" id="KW-1133">Transmembrane helix</keyword>
<dbReference type="InterPro" id="IPR044812">
    <property type="entry name" value="CERK1/LYK3-like"/>
</dbReference>
<keyword evidence="10" id="KW-0675">Receptor</keyword>
<evidence type="ECO:0000256" key="1">
    <source>
        <dbReference type="ARBA" id="ARBA00004162"/>
    </source>
</evidence>
<evidence type="ECO:0000256" key="2">
    <source>
        <dbReference type="ARBA" id="ARBA00022475"/>
    </source>
</evidence>
<keyword evidence="11" id="KW-1185">Reference proteome</keyword>
<keyword evidence="4 8" id="KW-0732">Signal</keyword>
<dbReference type="Pfam" id="PF23577">
    <property type="entry name" value="LysM_RLK"/>
    <property type="match status" value="1"/>
</dbReference>
<evidence type="ECO:0000256" key="4">
    <source>
        <dbReference type="ARBA" id="ARBA00022729"/>
    </source>
</evidence>
<dbReference type="PANTHER" id="PTHR46204:SF2">
    <property type="entry name" value="CHITIN ELICITOR RECEPTOR KINASE 1"/>
    <property type="match status" value="1"/>
</dbReference>
<dbReference type="InterPro" id="IPR018392">
    <property type="entry name" value="LysM"/>
</dbReference>
<keyword evidence="7" id="KW-1015">Disulfide bond</keyword>
<dbReference type="EMBL" id="JBEAFC010000002">
    <property type="protein sequence ID" value="KAL1567600.1"/>
    <property type="molecule type" value="Genomic_DNA"/>
</dbReference>
<evidence type="ECO:0000256" key="6">
    <source>
        <dbReference type="ARBA" id="ARBA00023136"/>
    </source>
</evidence>
<keyword evidence="10" id="KW-0418">Kinase</keyword>
<dbReference type="CDD" id="cd00118">
    <property type="entry name" value="LysM"/>
    <property type="match status" value="1"/>
</dbReference>
<dbReference type="AlphaFoldDB" id="A0ABD1IFY0"/>
<feature type="domain" description="LYK3/RLK10-like LysM" evidence="9">
    <location>
        <begin position="160"/>
        <end position="203"/>
    </location>
</feature>
<dbReference type="GO" id="GO:0016301">
    <property type="term" value="F:kinase activity"/>
    <property type="evidence" value="ECO:0007669"/>
    <property type="project" value="UniProtKB-KW"/>
</dbReference>
<comment type="caution">
    <text evidence="10">The sequence shown here is derived from an EMBL/GenBank/DDBJ whole genome shotgun (WGS) entry which is preliminary data.</text>
</comment>
<sequence length="219" mass="23970">MPMKLLTGILLIAILSTSADARCSRGCDTALASYYMWLNSNLTFVSQMTQTPIPTILSYNPSIPNQESVQAGARVNVPFACDCLEDGEFLGHMFEFRTFPGVTYQTIAQTYYSNLTTVDWLQRFNSYPAFSSPDTGVTLNVTVNCSCGDENVSKDYGLFVTWPLKEGETLESIADANNLSADIVSRYNPSANFNSGNGLVYIPGKDQDGTFPPIASRTT</sequence>
<dbReference type="PANTHER" id="PTHR46204">
    <property type="entry name" value="CHITIN ELICITOR RECEPTOR KINASE 1-RELATED"/>
    <property type="match status" value="1"/>
</dbReference>
<dbReference type="InterPro" id="IPR057097">
    <property type="entry name" value="LysM_RLK3/10"/>
</dbReference>
<keyword evidence="3" id="KW-0812">Transmembrane</keyword>
<keyword evidence="2" id="KW-1003">Cell membrane</keyword>
<comment type="subcellular location">
    <subcellularLocation>
        <location evidence="1">Cell membrane</location>
        <topology evidence="1">Single-pass membrane protein</topology>
    </subcellularLocation>
</comment>
<proteinExistence type="predicted"/>
<feature type="signal peptide" evidence="8">
    <location>
        <begin position="1"/>
        <end position="21"/>
    </location>
</feature>
<evidence type="ECO:0000313" key="11">
    <source>
        <dbReference type="Proteomes" id="UP001567538"/>
    </source>
</evidence>
<gene>
    <name evidence="10" type="primary">CERK1</name>
    <name evidence="10" type="ORF">AAHA92_03063</name>
</gene>
<keyword evidence="6" id="KW-0472">Membrane</keyword>
<protein>
    <submittedName>
        <fullName evidence="10">Chitin elicitor receptor kinase</fullName>
    </submittedName>
</protein>
<evidence type="ECO:0000256" key="3">
    <source>
        <dbReference type="ARBA" id="ARBA00022692"/>
    </source>
</evidence>
<accession>A0ABD1IFY0</accession>
<evidence type="ECO:0000313" key="10">
    <source>
        <dbReference type="EMBL" id="KAL1567600.1"/>
    </source>
</evidence>
<dbReference type="GO" id="GO:0005886">
    <property type="term" value="C:plasma membrane"/>
    <property type="evidence" value="ECO:0007669"/>
    <property type="project" value="UniProtKB-SubCell"/>
</dbReference>
<evidence type="ECO:0000259" key="9">
    <source>
        <dbReference type="Pfam" id="PF23577"/>
    </source>
</evidence>
<name>A0ABD1IFY0_SALDI</name>